<dbReference type="Proteomes" id="UP000182888">
    <property type="component" value="Unassembled WGS sequence"/>
</dbReference>
<proteinExistence type="predicted"/>
<dbReference type="EMBL" id="CCND01000020">
    <property type="protein sequence ID" value="CDX59614.1"/>
    <property type="molecule type" value="Genomic_DNA"/>
</dbReference>
<sequence length="60" mass="6629">MMPKGVERFSDDIMPCRWNRGAPTSGPAQATISRQGLARSAGDGFHRNLGFTMLRKNTFS</sequence>
<accession>A0A0K2W2I8</accession>
<organism evidence="1 2">
    <name type="scientific">Mesorhizobium plurifarium</name>
    <dbReference type="NCBI Taxonomy" id="69974"/>
    <lineage>
        <taxon>Bacteria</taxon>
        <taxon>Pseudomonadati</taxon>
        <taxon>Pseudomonadota</taxon>
        <taxon>Alphaproteobacteria</taxon>
        <taxon>Hyphomicrobiales</taxon>
        <taxon>Phyllobacteriaceae</taxon>
        <taxon>Mesorhizobium</taxon>
    </lineage>
</organism>
<protein>
    <submittedName>
        <fullName evidence="1">Uncharacterized protein</fullName>
    </submittedName>
</protein>
<name>A0A0K2W2I8_MESPL</name>
<evidence type="ECO:0000313" key="1">
    <source>
        <dbReference type="EMBL" id="CDX59614.1"/>
    </source>
</evidence>
<gene>
    <name evidence="1" type="ORF">MPL1032_270039</name>
</gene>
<reference evidence="2" key="1">
    <citation type="submission" date="2014-08" db="EMBL/GenBank/DDBJ databases">
        <authorList>
            <person name="Edwards T."/>
        </authorList>
    </citation>
    <scope>NUCLEOTIDE SEQUENCE [LARGE SCALE GENOMIC DNA]</scope>
</reference>
<dbReference type="AlphaFoldDB" id="A0A0K2W2I8"/>
<evidence type="ECO:0000313" key="2">
    <source>
        <dbReference type="Proteomes" id="UP000182888"/>
    </source>
</evidence>